<dbReference type="AlphaFoldDB" id="A0A0E9R3H1"/>
<organism evidence="1">
    <name type="scientific">Anguilla anguilla</name>
    <name type="common">European freshwater eel</name>
    <name type="synonym">Muraena anguilla</name>
    <dbReference type="NCBI Taxonomy" id="7936"/>
    <lineage>
        <taxon>Eukaryota</taxon>
        <taxon>Metazoa</taxon>
        <taxon>Chordata</taxon>
        <taxon>Craniata</taxon>
        <taxon>Vertebrata</taxon>
        <taxon>Euteleostomi</taxon>
        <taxon>Actinopterygii</taxon>
        <taxon>Neopterygii</taxon>
        <taxon>Teleostei</taxon>
        <taxon>Anguilliformes</taxon>
        <taxon>Anguillidae</taxon>
        <taxon>Anguilla</taxon>
    </lineage>
</organism>
<reference evidence="1" key="1">
    <citation type="submission" date="2014-11" db="EMBL/GenBank/DDBJ databases">
        <authorList>
            <person name="Amaro Gonzalez C."/>
        </authorList>
    </citation>
    <scope>NUCLEOTIDE SEQUENCE</scope>
</reference>
<name>A0A0E9R3H1_ANGAN</name>
<sequence length="60" mass="7057">MCKTHPENPAEEHLRLYLRLSKCHASFCLTHHCFKEVGVIKTFFTCFINQRCSLYIIANI</sequence>
<evidence type="ECO:0000313" key="1">
    <source>
        <dbReference type="EMBL" id="JAH22873.1"/>
    </source>
</evidence>
<dbReference type="EMBL" id="GBXM01085704">
    <property type="protein sequence ID" value="JAH22873.1"/>
    <property type="molecule type" value="Transcribed_RNA"/>
</dbReference>
<protein>
    <submittedName>
        <fullName evidence="1">Uncharacterized protein</fullName>
    </submittedName>
</protein>
<proteinExistence type="predicted"/>
<accession>A0A0E9R3H1</accession>
<reference evidence="1" key="2">
    <citation type="journal article" date="2015" name="Fish Shellfish Immunol.">
        <title>Early steps in the European eel (Anguilla anguilla)-Vibrio vulnificus interaction in the gills: Role of the RtxA13 toxin.</title>
        <authorList>
            <person name="Callol A."/>
            <person name="Pajuelo D."/>
            <person name="Ebbesson L."/>
            <person name="Teles M."/>
            <person name="MacKenzie S."/>
            <person name="Amaro C."/>
        </authorList>
    </citation>
    <scope>NUCLEOTIDE SEQUENCE</scope>
</reference>